<dbReference type="RefSeq" id="WP_057647703.1">
    <property type="nucleotide sequence ID" value="NZ_PZOY01000014.1"/>
</dbReference>
<gene>
    <name evidence="3" type="ORF">ARC20_12955</name>
</gene>
<evidence type="ECO:0000313" key="4">
    <source>
        <dbReference type="Proteomes" id="UP000051802"/>
    </source>
</evidence>
<protein>
    <recommendedName>
        <fullName evidence="5">Aspartate racemase</fullName>
    </recommendedName>
</protein>
<comment type="similarity">
    <text evidence="1">Belongs to the aspartate/glutamate racemases family.</text>
</comment>
<dbReference type="InterPro" id="IPR004380">
    <property type="entry name" value="Asp_race"/>
</dbReference>
<accession>A0A0R0A6V4</accession>
<organism evidence="3 4">
    <name type="scientific">Stenotrophomonas panacihumi</name>
    <dbReference type="NCBI Taxonomy" id="676599"/>
    <lineage>
        <taxon>Bacteria</taxon>
        <taxon>Pseudomonadati</taxon>
        <taxon>Pseudomonadota</taxon>
        <taxon>Gammaproteobacteria</taxon>
        <taxon>Lysobacterales</taxon>
        <taxon>Lysobacteraceae</taxon>
        <taxon>Stenotrophomonas</taxon>
    </lineage>
</organism>
<proteinExistence type="inferred from homology"/>
<keyword evidence="4" id="KW-1185">Reference proteome</keyword>
<dbReference type="Pfam" id="PF01177">
    <property type="entry name" value="Asp_Glu_race"/>
    <property type="match status" value="1"/>
</dbReference>
<sequence length="243" mass="26173">MATDSFPASRPAPLRMIGLIGGMSWESTLPYYRHINEVVRRDCGGLHSARLLLYSVDFADIEAMQQAGDWEAAGEALADAARALQAGGADFLVLCTNTMHRVAGAIEAATPLRLLHIADPTAEALASLDVRKVGLLGTRFTMEQPFYRERLEARGFEVIVPDAQDRADVHRIIYEELCVGVLHEASRQRYREVIAGLVAQGAGAVVLGCTEIALLVGAEDASVPLLDTALLHAEAAALRSLDL</sequence>
<reference evidence="3 4" key="1">
    <citation type="submission" date="2015-10" db="EMBL/GenBank/DDBJ databases">
        <title>Genome sequencing and analysis of members of genus Stenotrophomonas.</title>
        <authorList>
            <person name="Patil P.P."/>
            <person name="Midha S."/>
            <person name="Patil P.B."/>
        </authorList>
    </citation>
    <scope>NUCLEOTIDE SEQUENCE [LARGE SCALE GENOMIC DNA]</scope>
    <source>
        <strain evidence="3 4">JCM 16536</strain>
    </source>
</reference>
<dbReference type="AlphaFoldDB" id="A0A0R0A6V4"/>
<name>A0A0R0A6V4_9GAMM</name>
<dbReference type="NCBIfam" id="TIGR00035">
    <property type="entry name" value="asp_race"/>
    <property type="match status" value="1"/>
</dbReference>
<dbReference type="InterPro" id="IPR015942">
    <property type="entry name" value="Asp/Glu/hydantoin_racemase"/>
</dbReference>
<dbReference type="PANTHER" id="PTHR21198">
    <property type="entry name" value="GLUTAMATE RACEMASE"/>
    <property type="match status" value="1"/>
</dbReference>
<dbReference type="EMBL" id="LLXU01000095">
    <property type="protein sequence ID" value="KRG40735.1"/>
    <property type="molecule type" value="Genomic_DNA"/>
</dbReference>
<dbReference type="InterPro" id="IPR001920">
    <property type="entry name" value="Asp/Glu_race"/>
</dbReference>
<keyword evidence="2" id="KW-0413">Isomerase</keyword>
<dbReference type="Gene3D" id="3.40.50.1860">
    <property type="match status" value="2"/>
</dbReference>
<dbReference type="SUPFAM" id="SSF53681">
    <property type="entry name" value="Aspartate/glutamate racemase"/>
    <property type="match status" value="2"/>
</dbReference>
<evidence type="ECO:0008006" key="5">
    <source>
        <dbReference type="Google" id="ProtNLM"/>
    </source>
</evidence>
<dbReference type="OrthoDB" id="9803739at2"/>
<evidence type="ECO:0000256" key="2">
    <source>
        <dbReference type="ARBA" id="ARBA00023235"/>
    </source>
</evidence>
<comment type="caution">
    <text evidence="3">The sequence shown here is derived from an EMBL/GenBank/DDBJ whole genome shotgun (WGS) entry which is preliminary data.</text>
</comment>
<evidence type="ECO:0000313" key="3">
    <source>
        <dbReference type="EMBL" id="KRG40735.1"/>
    </source>
</evidence>
<dbReference type="GO" id="GO:0047661">
    <property type="term" value="F:amino-acid racemase activity"/>
    <property type="evidence" value="ECO:0007669"/>
    <property type="project" value="InterPro"/>
</dbReference>
<evidence type="ECO:0000256" key="1">
    <source>
        <dbReference type="ARBA" id="ARBA00007847"/>
    </source>
</evidence>
<dbReference type="STRING" id="676599.ARC20_12955"/>
<dbReference type="Proteomes" id="UP000051802">
    <property type="component" value="Unassembled WGS sequence"/>
</dbReference>
<dbReference type="PANTHER" id="PTHR21198:SF7">
    <property type="entry name" value="ASPARTATE-GLUTAMATE RACEMASE FAMILY"/>
    <property type="match status" value="1"/>
</dbReference>